<reference evidence="3" key="1">
    <citation type="submission" date="2017-06" db="EMBL/GenBank/DDBJ databases">
        <title>Genome analysis of Fimbriiglobus ruber SP5, the first member of the order Planctomycetales with confirmed chitinolytic capability.</title>
        <authorList>
            <person name="Ravin N.V."/>
            <person name="Rakitin A.L."/>
            <person name="Ivanova A.A."/>
            <person name="Beletsky A.V."/>
            <person name="Kulichevskaya I.S."/>
            <person name="Mardanov A.V."/>
            <person name="Dedysh S.N."/>
        </authorList>
    </citation>
    <scope>NUCLEOTIDE SEQUENCE [LARGE SCALE GENOMIC DNA]</scope>
    <source>
        <strain evidence="3">SP5</strain>
    </source>
</reference>
<sequence length="38" mass="3656">MVTVVPPAAGPDDGLIADTAGAAGANRSSSLSTMGLKR</sequence>
<dbReference type="AlphaFoldDB" id="A0A225DQS5"/>
<evidence type="ECO:0000313" key="2">
    <source>
        <dbReference type="EMBL" id="OWK39896.1"/>
    </source>
</evidence>
<organism evidence="2 3">
    <name type="scientific">Fimbriiglobus ruber</name>
    <dbReference type="NCBI Taxonomy" id="1908690"/>
    <lineage>
        <taxon>Bacteria</taxon>
        <taxon>Pseudomonadati</taxon>
        <taxon>Planctomycetota</taxon>
        <taxon>Planctomycetia</taxon>
        <taxon>Gemmatales</taxon>
        <taxon>Gemmataceae</taxon>
        <taxon>Fimbriiglobus</taxon>
    </lineage>
</organism>
<accession>A0A225DQS5</accession>
<evidence type="ECO:0000313" key="3">
    <source>
        <dbReference type="Proteomes" id="UP000214646"/>
    </source>
</evidence>
<proteinExistence type="predicted"/>
<dbReference type="EMBL" id="NIDE01000009">
    <property type="protein sequence ID" value="OWK39896.1"/>
    <property type="molecule type" value="Genomic_DNA"/>
</dbReference>
<protein>
    <submittedName>
        <fullName evidence="2">Uncharacterized protein</fullName>
    </submittedName>
</protein>
<dbReference type="Proteomes" id="UP000214646">
    <property type="component" value="Unassembled WGS sequence"/>
</dbReference>
<gene>
    <name evidence="2" type="ORF">FRUB_05786</name>
</gene>
<feature type="compositionally biased region" description="Polar residues" evidence="1">
    <location>
        <begin position="26"/>
        <end position="38"/>
    </location>
</feature>
<evidence type="ECO:0000256" key="1">
    <source>
        <dbReference type="SAM" id="MobiDB-lite"/>
    </source>
</evidence>
<name>A0A225DQS5_9BACT</name>
<feature type="region of interest" description="Disordered" evidence="1">
    <location>
        <begin position="1"/>
        <end position="38"/>
    </location>
</feature>
<comment type="caution">
    <text evidence="2">The sequence shown here is derived from an EMBL/GenBank/DDBJ whole genome shotgun (WGS) entry which is preliminary data.</text>
</comment>
<keyword evidence="3" id="KW-1185">Reference proteome</keyword>